<gene>
    <name evidence="1" type="ORF">GYA93_12560</name>
</gene>
<evidence type="ECO:0000313" key="1">
    <source>
        <dbReference type="EMBL" id="NDK90403.1"/>
    </source>
</evidence>
<accession>A0A7K3LQ89</accession>
<reference evidence="1 2" key="1">
    <citation type="submission" date="2020-01" db="EMBL/GenBank/DDBJ databases">
        <title>Investigation of new actinobacteria for the biodesulphurisation of diesel fuel.</title>
        <authorList>
            <person name="Athi Narayanan S.M."/>
        </authorList>
    </citation>
    <scope>NUCLEOTIDE SEQUENCE [LARGE SCALE GENOMIC DNA]</scope>
    <source>
        <strain evidence="1 2">213E</strain>
    </source>
</reference>
<name>A0A7K3LQ89_9ACTN</name>
<proteinExistence type="predicted"/>
<organism evidence="1 2">
    <name type="scientific">Gordonia desulfuricans</name>
    <dbReference type="NCBI Taxonomy" id="89051"/>
    <lineage>
        <taxon>Bacteria</taxon>
        <taxon>Bacillati</taxon>
        <taxon>Actinomycetota</taxon>
        <taxon>Actinomycetes</taxon>
        <taxon>Mycobacteriales</taxon>
        <taxon>Gordoniaceae</taxon>
        <taxon>Gordonia</taxon>
    </lineage>
</organism>
<keyword evidence="2" id="KW-1185">Reference proteome</keyword>
<sequence>MKKTDDYDYALDLIRDPAGKADRLKKATELGVVISLAIDAAPPGTEVDIRAIMRTAPAECAHDDQG</sequence>
<dbReference type="RefSeq" id="WP_059036435.1">
    <property type="nucleotide sequence ID" value="NZ_JAADZU010000037.1"/>
</dbReference>
<dbReference type="AlphaFoldDB" id="A0A7K3LQ89"/>
<dbReference type="Proteomes" id="UP000466307">
    <property type="component" value="Unassembled WGS sequence"/>
</dbReference>
<dbReference type="EMBL" id="JAADZU010000037">
    <property type="protein sequence ID" value="NDK90403.1"/>
    <property type="molecule type" value="Genomic_DNA"/>
</dbReference>
<comment type="caution">
    <text evidence="1">The sequence shown here is derived from an EMBL/GenBank/DDBJ whole genome shotgun (WGS) entry which is preliminary data.</text>
</comment>
<evidence type="ECO:0000313" key="2">
    <source>
        <dbReference type="Proteomes" id="UP000466307"/>
    </source>
</evidence>
<protein>
    <submittedName>
        <fullName evidence="1">Uncharacterized protein</fullName>
    </submittedName>
</protein>